<evidence type="ECO:0000313" key="2">
    <source>
        <dbReference type="Proteomes" id="UP000253961"/>
    </source>
</evidence>
<dbReference type="Proteomes" id="UP000253961">
    <property type="component" value="Unassembled WGS sequence"/>
</dbReference>
<dbReference type="OrthoDB" id="773196at2"/>
<comment type="caution">
    <text evidence="1">The sequence shown here is derived from an EMBL/GenBank/DDBJ whole genome shotgun (WGS) entry which is preliminary data.</text>
</comment>
<accession>A0A369Q3Q2</accession>
<dbReference type="RefSeq" id="WP_115401308.1">
    <property type="nucleotide sequence ID" value="NZ_QPKV01000002.1"/>
</dbReference>
<protein>
    <submittedName>
        <fullName evidence="1">Uncharacterized protein</fullName>
    </submittedName>
</protein>
<dbReference type="AlphaFoldDB" id="A0A369Q3Q2"/>
<organism evidence="1 2">
    <name type="scientific">Pedobacter chinensis</name>
    <dbReference type="NCBI Taxonomy" id="2282421"/>
    <lineage>
        <taxon>Bacteria</taxon>
        <taxon>Pseudomonadati</taxon>
        <taxon>Bacteroidota</taxon>
        <taxon>Sphingobacteriia</taxon>
        <taxon>Sphingobacteriales</taxon>
        <taxon>Sphingobacteriaceae</taxon>
        <taxon>Pedobacter</taxon>
    </lineage>
</organism>
<reference evidence="1 2" key="1">
    <citation type="submission" date="2018-07" db="EMBL/GenBank/DDBJ databases">
        <title>Pedobacter sp. nov., isolated from soil.</title>
        <authorList>
            <person name="Zhou L.Y."/>
            <person name="Du Z.J."/>
        </authorList>
    </citation>
    <scope>NUCLEOTIDE SEQUENCE [LARGE SCALE GENOMIC DNA]</scope>
    <source>
        <strain evidence="1 2">JDX94</strain>
    </source>
</reference>
<evidence type="ECO:0000313" key="1">
    <source>
        <dbReference type="EMBL" id="RDC57887.1"/>
    </source>
</evidence>
<name>A0A369Q3Q2_9SPHI</name>
<proteinExistence type="predicted"/>
<keyword evidence="2" id="KW-1185">Reference proteome</keyword>
<sequence length="131" mass="15275">MNAYINFIKSICFDPLALETHAYFYIRMELALCKLELCKDLFVFESLKSDYRYKFSLLVNHITECLEKRTYGMNFSSADFNVLKMNLAKIENSDFNKTILDSAMEDLNQIFKNNSFVAYNNLETKVLSLSA</sequence>
<dbReference type="EMBL" id="QPKV01000002">
    <property type="protein sequence ID" value="RDC57887.1"/>
    <property type="molecule type" value="Genomic_DNA"/>
</dbReference>
<gene>
    <name evidence="1" type="ORF">DU508_02740</name>
</gene>